<dbReference type="GO" id="GO:1990269">
    <property type="term" value="F:RNA polymerase II C-terminal domain phosphoserine binding"/>
    <property type="evidence" value="ECO:0007669"/>
    <property type="project" value="TreeGrafter"/>
</dbReference>
<comment type="subcellular location">
    <subcellularLocation>
        <location evidence="1">Nucleus</location>
    </subcellularLocation>
</comment>
<evidence type="ECO:0000259" key="6">
    <source>
        <dbReference type="PROSITE" id="PS51360"/>
    </source>
</evidence>
<comment type="caution">
    <text evidence="7">The sequence shown here is derived from an EMBL/GenBank/DDBJ whole genome shotgun (WGS) entry which is preliminary data.</text>
</comment>
<name>A0A978VVT2_ZIZJJ</name>
<evidence type="ECO:0000256" key="1">
    <source>
        <dbReference type="ARBA" id="ARBA00004123"/>
    </source>
</evidence>
<dbReference type="AlphaFoldDB" id="A0A978VVT2"/>
<dbReference type="Proteomes" id="UP000813462">
    <property type="component" value="Unassembled WGS sequence"/>
</dbReference>
<evidence type="ECO:0000313" key="7">
    <source>
        <dbReference type="EMBL" id="KAH7542927.1"/>
    </source>
</evidence>
<evidence type="ECO:0000256" key="5">
    <source>
        <dbReference type="SAM" id="MobiDB-lite"/>
    </source>
</evidence>
<dbReference type="FunFam" id="3.90.70.200:FF:000003">
    <property type="entry name" value="RNA polymerase-associated protein RTF1"/>
    <property type="match status" value="1"/>
</dbReference>
<keyword evidence="2" id="KW-0805">Transcription regulation</keyword>
<dbReference type="GO" id="GO:0016593">
    <property type="term" value="C:Cdc73/Paf1 complex"/>
    <property type="evidence" value="ECO:0007669"/>
    <property type="project" value="TreeGrafter"/>
</dbReference>
<dbReference type="OrthoDB" id="166375at2759"/>
<protein>
    <recommendedName>
        <fullName evidence="6">Plus3 domain-containing protein</fullName>
    </recommendedName>
</protein>
<dbReference type="PROSITE" id="PS51360">
    <property type="entry name" value="PLUS3"/>
    <property type="match status" value="1"/>
</dbReference>
<dbReference type="SMART" id="SM00719">
    <property type="entry name" value="Plus3"/>
    <property type="match status" value="1"/>
</dbReference>
<accession>A0A978VVT2</accession>
<evidence type="ECO:0000313" key="8">
    <source>
        <dbReference type="Proteomes" id="UP000813462"/>
    </source>
</evidence>
<keyword evidence="4" id="KW-0539">Nucleus</keyword>
<evidence type="ECO:0000256" key="3">
    <source>
        <dbReference type="ARBA" id="ARBA00023163"/>
    </source>
</evidence>
<dbReference type="InterPro" id="IPR004343">
    <property type="entry name" value="Plus-3_dom"/>
</dbReference>
<dbReference type="SUPFAM" id="SSF159042">
    <property type="entry name" value="Plus3-like"/>
    <property type="match status" value="1"/>
</dbReference>
<sequence length="650" mass="72318">MADLENLLLEAAGRTSAGGTNRHAHPANRRLFDGPSSQDGSDFKDEESDDGYDYAIRKPAGSQVPLKKRFDPTKRADYQGSNEEGNYKDDGSDHGEDSSDESDVGSDLYKNEDDQKKLADMTEFERERILSDRALKKDNKDFKEKLRLMLDKARSTRCREDPLPPPLSFGVRTSARTFKRMAAMDDALNQLREKRLKHRYGSRGGSVSQHTLSTKRKVLTAANLSSSSQGESVSESHSEDEASVGDGEMVDGGKEMGIPGSEPPTFDDIKEITVQRSKLVKWFMEPYFEDLIVGCFVRIGVGKSTNGPAYRLCMVQGVDASDSDQHYMLDGKTTSKFLICVSANGSSTTKLQMAMVSDSTPLEEEFSKWVRAVEHSGRKMLSKRDVLEKKETLQNSNRYIYSATTGKQMLQEKKHTLSRPLNIAVEKERLRRQIEVAESKSDTVEVRRIMTRLQELEASRPAHDKDTKAFRLAEMNRKNKVENLKSASELKPVNMSLKAGDAGYDPFSRRWTRSRNYYASSKAGGEDEAPEEKVGTSEVDINLGGVKLAGDASVEVTKAAIEAAADAGKLVDTGAPVDKATEYNILHNFELPISLAKLKKFGGPQGAHLGYMARKQRIEATVGRQVPEDHGRKHPLALSITDYKRRRGLL</sequence>
<dbReference type="Pfam" id="PF03126">
    <property type="entry name" value="Plus-3"/>
    <property type="match status" value="1"/>
</dbReference>
<dbReference type="InterPro" id="IPR036128">
    <property type="entry name" value="Plus3-like_sf"/>
</dbReference>
<evidence type="ECO:0000256" key="2">
    <source>
        <dbReference type="ARBA" id="ARBA00023015"/>
    </source>
</evidence>
<proteinExistence type="predicted"/>
<feature type="region of interest" description="Disordered" evidence="5">
    <location>
        <begin position="221"/>
        <end position="267"/>
    </location>
</feature>
<dbReference type="GO" id="GO:0003677">
    <property type="term" value="F:DNA binding"/>
    <property type="evidence" value="ECO:0007669"/>
    <property type="project" value="InterPro"/>
</dbReference>
<feature type="region of interest" description="Disordered" evidence="5">
    <location>
        <begin position="1"/>
        <end position="121"/>
    </location>
</feature>
<dbReference type="PANTHER" id="PTHR13115:SF8">
    <property type="entry name" value="RNA POLYMERASE-ASSOCIATED PROTEIN RTF1 HOMOLOG"/>
    <property type="match status" value="1"/>
</dbReference>
<organism evidence="7 8">
    <name type="scientific">Ziziphus jujuba var. spinosa</name>
    <dbReference type="NCBI Taxonomy" id="714518"/>
    <lineage>
        <taxon>Eukaryota</taxon>
        <taxon>Viridiplantae</taxon>
        <taxon>Streptophyta</taxon>
        <taxon>Embryophyta</taxon>
        <taxon>Tracheophyta</taxon>
        <taxon>Spermatophyta</taxon>
        <taxon>Magnoliopsida</taxon>
        <taxon>eudicotyledons</taxon>
        <taxon>Gunneridae</taxon>
        <taxon>Pentapetalae</taxon>
        <taxon>rosids</taxon>
        <taxon>fabids</taxon>
        <taxon>Rosales</taxon>
        <taxon>Rhamnaceae</taxon>
        <taxon>Paliureae</taxon>
        <taxon>Ziziphus</taxon>
    </lineage>
</organism>
<dbReference type="Gene3D" id="3.90.70.200">
    <property type="entry name" value="Plus-3 domain"/>
    <property type="match status" value="1"/>
</dbReference>
<dbReference type="EMBL" id="JAEACU010000002">
    <property type="protein sequence ID" value="KAH7542927.1"/>
    <property type="molecule type" value="Genomic_DNA"/>
</dbReference>
<feature type="compositionally biased region" description="Basic and acidic residues" evidence="5">
    <location>
        <begin position="85"/>
        <end position="97"/>
    </location>
</feature>
<gene>
    <name evidence="7" type="ORF">FEM48_Zijuj02G0127300</name>
</gene>
<keyword evidence="3" id="KW-0804">Transcription</keyword>
<reference evidence="7" key="1">
    <citation type="journal article" date="2021" name="Front. Plant Sci.">
        <title>Chromosome-Scale Genome Assembly for Chinese Sour Jujube and Insights Into Its Genome Evolution and Domestication Signature.</title>
        <authorList>
            <person name="Shen L.-Y."/>
            <person name="Luo H."/>
            <person name="Wang X.-L."/>
            <person name="Wang X.-M."/>
            <person name="Qiu X.-J."/>
            <person name="Liu H."/>
            <person name="Zhou S.-S."/>
            <person name="Jia K.-H."/>
            <person name="Nie S."/>
            <person name="Bao Y.-T."/>
            <person name="Zhang R.-G."/>
            <person name="Yun Q.-Z."/>
            <person name="Chai Y.-H."/>
            <person name="Lu J.-Y."/>
            <person name="Li Y."/>
            <person name="Zhao S.-W."/>
            <person name="Mao J.-F."/>
            <person name="Jia S.-G."/>
            <person name="Mao Y.-M."/>
        </authorList>
    </citation>
    <scope>NUCLEOTIDE SEQUENCE</scope>
    <source>
        <strain evidence="7">AT0</strain>
        <tissue evidence="7">Leaf</tissue>
    </source>
</reference>
<feature type="compositionally biased region" description="Basic and acidic residues" evidence="5">
    <location>
        <begin position="68"/>
        <end position="77"/>
    </location>
</feature>
<evidence type="ECO:0000256" key="4">
    <source>
        <dbReference type="ARBA" id="ARBA00023242"/>
    </source>
</evidence>
<feature type="compositionally biased region" description="Basic and acidic residues" evidence="5">
    <location>
        <begin position="109"/>
        <end position="121"/>
    </location>
</feature>
<feature type="domain" description="Plus3" evidence="6">
    <location>
        <begin position="263"/>
        <end position="398"/>
    </location>
</feature>
<dbReference type="PANTHER" id="PTHR13115">
    <property type="entry name" value="RNA POLYMERASE-ASSOCIATED PROTEIN RTF1 HOMOLOG"/>
    <property type="match status" value="1"/>
</dbReference>